<feature type="domain" description="Gal80p-like C-terminal" evidence="2">
    <location>
        <begin position="143"/>
        <end position="293"/>
    </location>
</feature>
<dbReference type="AlphaFoldDB" id="A0A0C3CRY7"/>
<dbReference type="PANTHER" id="PTHR43708:SF1">
    <property type="entry name" value="GALACTOSE_LACTOSE METABOLISM REGULATORY PROTEIN GAL80"/>
    <property type="match status" value="1"/>
</dbReference>
<reference evidence="4" key="2">
    <citation type="submission" date="2015-01" db="EMBL/GenBank/DDBJ databases">
        <title>Evolutionary Origins and Diversification of the Mycorrhizal Mutualists.</title>
        <authorList>
            <consortium name="DOE Joint Genome Institute"/>
            <consortium name="Mycorrhizal Genomics Consortium"/>
            <person name="Kohler A."/>
            <person name="Kuo A."/>
            <person name="Nagy L.G."/>
            <person name="Floudas D."/>
            <person name="Copeland A."/>
            <person name="Barry K.W."/>
            <person name="Cichocki N."/>
            <person name="Veneault-Fourrey C."/>
            <person name="LaButti K."/>
            <person name="Lindquist E.A."/>
            <person name="Lipzen A."/>
            <person name="Lundell T."/>
            <person name="Morin E."/>
            <person name="Murat C."/>
            <person name="Riley R."/>
            <person name="Ohm R."/>
            <person name="Sun H."/>
            <person name="Tunlid A."/>
            <person name="Henrissat B."/>
            <person name="Grigoriev I.V."/>
            <person name="Hibbett D.S."/>
            <person name="Martin F."/>
        </authorList>
    </citation>
    <scope>NUCLEOTIDE SEQUENCE [LARGE SCALE GENOMIC DNA]</scope>
    <source>
        <strain evidence="4">Zn</strain>
    </source>
</reference>
<sequence length="375" mass="41744">MAPIRVGLIGLSGAPPDKYEGTSWTPNAHLPYLKASPHYEIVALLNTSVQSAKAAISRYELPSETKPYENPEDLATDDSVDLVVCSVRVDRHFQTVRPSIIAGKAVFVEWPLERNAEIVREMAALAAKHNSPAIVGLQGSFSPQICKMKEIIDSGKIGKVLSSSWQAVFGNGGATERKNVRYFVDREIGGNVMTIGIGHSLEFLTYVLGEFEWYDSLLAIRHHTVDIIDPAARDKVISEGVSNTVPDHVMIHGIVQRSNAVVNFQWHGGKPFPDTPAADWRILGDKGELRLTSSSWSLNVGRPETKIALLDSTTGVVEPISADTDEWNSLPIPAQNIARLYEAYRLKKWYPDFEWALKRHEMIEDMFKRFDASKH</sequence>
<evidence type="ECO:0000259" key="1">
    <source>
        <dbReference type="Pfam" id="PF01408"/>
    </source>
</evidence>
<dbReference type="EMBL" id="KN832875">
    <property type="protein sequence ID" value="KIN01774.1"/>
    <property type="molecule type" value="Genomic_DNA"/>
</dbReference>
<organism evidence="3 4">
    <name type="scientific">Oidiodendron maius (strain Zn)</name>
    <dbReference type="NCBI Taxonomy" id="913774"/>
    <lineage>
        <taxon>Eukaryota</taxon>
        <taxon>Fungi</taxon>
        <taxon>Dikarya</taxon>
        <taxon>Ascomycota</taxon>
        <taxon>Pezizomycotina</taxon>
        <taxon>Leotiomycetes</taxon>
        <taxon>Leotiomycetes incertae sedis</taxon>
        <taxon>Myxotrichaceae</taxon>
        <taxon>Oidiodendron</taxon>
    </lineage>
</organism>
<dbReference type="SUPFAM" id="SSF51735">
    <property type="entry name" value="NAD(P)-binding Rossmann-fold domains"/>
    <property type="match status" value="1"/>
</dbReference>
<evidence type="ECO:0000313" key="3">
    <source>
        <dbReference type="EMBL" id="KIN01774.1"/>
    </source>
</evidence>
<dbReference type="STRING" id="913774.A0A0C3CRY7"/>
<accession>A0A0C3CRY7</accession>
<dbReference type="GO" id="GO:0000166">
    <property type="term" value="F:nucleotide binding"/>
    <property type="evidence" value="ECO:0007669"/>
    <property type="project" value="InterPro"/>
</dbReference>
<name>A0A0C3CRY7_OIDMZ</name>
<dbReference type="HOGENOM" id="CLU_023194_25_2_1"/>
<evidence type="ECO:0000313" key="4">
    <source>
        <dbReference type="Proteomes" id="UP000054321"/>
    </source>
</evidence>
<dbReference type="InterPro" id="IPR055080">
    <property type="entry name" value="Gal80p-like_C"/>
</dbReference>
<dbReference type="Gene3D" id="3.30.360.10">
    <property type="entry name" value="Dihydrodipicolinate Reductase, domain 2"/>
    <property type="match status" value="1"/>
</dbReference>
<dbReference type="PANTHER" id="PTHR43708">
    <property type="entry name" value="CONSERVED EXPRESSED OXIDOREDUCTASE (EUROFUNG)"/>
    <property type="match status" value="1"/>
</dbReference>
<feature type="domain" description="Gfo/Idh/MocA-like oxidoreductase N-terminal" evidence="1">
    <location>
        <begin position="23"/>
        <end position="136"/>
    </location>
</feature>
<dbReference type="OrthoDB" id="64915at2759"/>
<dbReference type="InterPro" id="IPR036291">
    <property type="entry name" value="NAD(P)-bd_dom_sf"/>
</dbReference>
<dbReference type="Gene3D" id="3.40.50.720">
    <property type="entry name" value="NAD(P)-binding Rossmann-like Domain"/>
    <property type="match status" value="1"/>
</dbReference>
<gene>
    <name evidence="3" type="ORF">OIDMADRAFT_161277</name>
</gene>
<reference evidence="3 4" key="1">
    <citation type="submission" date="2014-04" db="EMBL/GenBank/DDBJ databases">
        <authorList>
            <consortium name="DOE Joint Genome Institute"/>
            <person name="Kuo A."/>
            <person name="Martino E."/>
            <person name="Perotto S."/>
            <person name="Kohler A."/>
            <person name="Nagy L.G."/>
            <person name="Floudas D."/>
            <person name="Copeland A."/>
            <person name="Barry K.W."/>
            <person name="Cichocki N."/>
            <person name="Veneault-Fourrey C."/>
            <person name="LaButti K."/>
            <person name="Lindquist E.A."/>
            <person name="Lipzen A."/>
            <person name="Lundell T."/>
            <person name="Morin E."/>
            <person name="Murat C."/>
            <person name="Sun H."/>
            <person name="Tunlid A."/>
            <person name="Henrissat B."/>
            <person name="Grigoriev I.V."/>
            <person name="Hibbett D.S."/>
            <person name="Martin F."/>
            <person name="Nordberg H.P."/>
            <person name="Cantor M.N."/>
            <person name="Hua S.X."/>
        </authorList>
    </citation>
    <scope>NUCLEOTIDE SEQUENCE [LARGE SCALE GENOMIC DNA]</scope>
    <source>
        <strain evidence="3 4">Zn</strain>
    </source>
</reference>
<dbReference type="InterPro" id="IPR051317">
    <property type="entry name" value="Gfo/Idh/MocA_oxidoreduct"/>
</dbReference>
<dbReference type="InterPro" id="IPR000683">
    <property type="entry name" value="Gfo/Idh/MocA-like_OxRdtase_N"/>
</dbReference>
<dbReference type="SUPFAM" id="SSF55347">
    <property type="entry name" value="Glyceraldehyde-3-phosphate dehydrogenase-like, C-terminal domain"/>
    <property type="match status" value="1"/>
</dbReference>
<keyword evidence="4" id="KW-1185">Reference proteome</keyword>
<dbReference type="FunCoup" id="A0A0C3CRY7">
    <property type="interactions" value="364"/>
</dbReference>
<dbReference type="Pfam" id="PF01408">
    <property type="entry name" value="GFO_IDH_MocA"/>
    <property type="match status" value="1"/>
</dbReference>
<proteinExistence type="predicted"/>
<evidence type="ECO:0000259" key="2">
    <source>
        <dbReference type="Pfam" id="PF22685"/>
    </source>
</evidence>
<dbReference type="Pfam" id="PF22685">
    <property type="entry name" value="Gal80p_C-like"/>
    <property type="match status" value="1"/>
</dbReference>
<dbReference type="InParanoid" id="A0A0C3CRY7"/>
<dbReference type="Proteomes" id="UP000054321">
    <property type="component" value="Unassembled WGS sequence"/>
</dbReference>
<protein>
    <submittedName>
        <fullName evidence="3">Uncharacterized protein</fullName>
    </submittedName>
</protein>